<reference evidence="2 3" key="1">
    <citation type="submission" date="2020-08" db="EMBL/GenBank/DDBJ databases">
        <title>Edaphobacter telluris sp. nov. and Acidobacterium dinghuensis sp. nov., two acidobacteria isolated from forest soil.</title>
        <authorList>
            <person name="Fu J."/>
            <person name="Qiu L."/>
        </authorList>
    </citation>
    <scope>NUCLEOTIDE SEQUENCE [LARGE SCALE GENOMIC DNA]</scope>
    <source>
        <strain evidence="2">4Y35</strain>
    </source>
</reference>
<keyword evidence="1" id="KW-0472">Membrane</keyword>
<dbReference type="InterPro" id="IPR011726">
    <property type="entry name" value="KdpF"/>
</dbReference>
<dbReference type="Pfam" id="PF09604">
    <property type="entry name" value="Potass_KdpF"/>
    <property type="match status" value="1"/>
</dbReference>
<dbReference type="RefSeq" id="WP_186746658.1">
    <property type="nucleotide sequence ID" value="NZ_CP060394.1"/>
</dbReference>
<proteinExistence type="predicted"/>
<keyword evidence="1" id="KW-0812">Transmembrane</keyword>
<keyword evidence="1" id="KW-1133">Transmembrane helix</keyword>
<dbReference type="GO" id="GO:0005886">
    <property type="term" value="C:plasma membrane"/>
    <property type="evidence" value="ECO:0007669"/>
    <property type="project" value="InterPro"/>
</dbReference>
<protein>
    <submittedName>
        <fullName evidence="2">Potassium-transporting ATPase subunit F</fullName>
    </submittedName>
</protein>
<sequence length="29" mass="3314">MSILTLIIVAVTVLMMVYLVVTLLYPEKF</sequence>
<dbReference type="AlphaFoldDB" id="A0A7G8BPJ1"/>
<accession>A0A7G8BPJ1</accession>
<evidence type="ECO:0000313" key="3">
    <source>
        <dbReference type="Proteomes" id="UP000515312"/>
    </source>
</evidence>
<dbReference type="EMBL" id="CP060394">
    <property type="protein sequence ID" value="QNI34461.1"/>
    <property type="molecule type" value="Genomic_DNA"/>
</dbReference>
<feature type="transmembrane region" description="Helical" evidence="1">
    <location>
        <begin position="6"/>
        <end position="25"/>
    </location>
</feature>
<dbReference type="GO" id="GO:0008556">
    <property type="term" value="F:P-type potassium transmembrane transporter activity"/>
    <property type="evidence" value="ECO:0007669"/>
    <property type="project" value="InterPro"/>
</dbReference>
<evidence type="ECO:0000313" key="2">
    <source>
        <dbReference type="EMBL" id="QNI34461.1"/>
    </source>
</evidence>
<evidence type="ECO:0000256" key="1">
    <source>
        <dbReference type="SAM" id="Phobius"/>
    </source>
</evidence>
<dbReference type="KEGG" id="adin:H7849_11545"/>
<keyword evidence="3" id="KW-1185">Reference proteome</keyword>
<dbReference type="Proteomes" id="UP000515312">
    <property type="component" value="Chromosome"/>
</dbReference>
<name>A0A7G8BPJ1_9BACT</name>
<organism evidence="2 3">
    <name type="scientific">Alloacidobacterium dinghuense</name>
    <dbReference type="NCBI Taxonomy" id="2763107"/>
    <lineage>
        <taxon>Bacteria</taxon>
        <taxon>Pseudomonadati</taxon>
        <taxon>Acidobacteriota</taxon>
        <taxon>Terriglobia</taxon>
        <taxon>Terriglobales</taxon>
        <taxon>Acidobacteriaceae</taxon>
        <taxon>Alloacidobacterium</taxon>
    </lineage>
</organism>
<gene>
    <name evidence="2" type="ORF">H7849_11545</name>
</gene>